<feature type="domain" description="Kringle" evidence="5">
    <location>
        <begin position="143"/>
        <end position="186"/>
    </location>
</feature>
<dbReference type="SMART" id="SM00130">
    <property type="entry name" value="KR"/>
    <property type="match status" value="3"/>
</dbReference>
<sequence length="186" mass="21254">LLSVLRSMNTCTYFCRDLRENYCRNPDGDSRPWCFTTDPSVPWEYCSLKRYCINGNGKDYRGTVAKTGNGRTCQEWSSQSPHSHKYFTPLTHPRAGLDKNYCRNPDGDVNGLWCFTTDPEKIWEYCEVPRCSTSPPVPAPGRQCLSGRGEDYRGKISVTESGNTCQHWSAQSPHRHARTPENYPCK</sequence>
<protein>
    <recommendedName>
        <fullName evidence="5">Kringle domain-containing protein</fullName>
    </recommendedName>
</protein>
<keyword evidence="7" id="KW-1185">Reference proteome</keyword>
<feature type="region of interest" description="Disordered" evidence="4">
    <location>
        <begin position="163"/>
        <end position="186"/>
    </location>
</feature>
<dbReference type="Gene3D" id="2.40.20.10">
    <property type="entry name" value="Plasminogen Kringle 4"/>
    <property type="match status" value="3"/>
</dbReference>
<dbReference type="PANTHER" id="PTHR24261:SF13">
    <property type="entry name" value="PLASMINOGEN"/>
    <property type="match status" value="1"/>
</dbReference>
<dbReference type="AlphaFoldDB" id="A0A8C9FA47"/>
<reference evidence="6" key="1">
    <citation type="submission" date="2025-08" db="UniProtKB">
        <authorList>
            <consortium name="Ensembl"/>
        </authorList>
    </citation>
    <scope>IDENTIFICATION</scope>
</reference>
<keyword evidence="2 3" id="KW-1015">Disulfide bond</keyword>
<dbReference type="InterPro" id="IPR000001">
    <property type="entry name" value="Kringle"/>
</dbReference>
<dbReference type="PANTHER" id="PTHR24261">
    <property type="entry name" value="PLASMINOGEN-RELATED"/>
    <property type="match status" value="1"/>
</dbReference>
<proteinExistence type="predicted"/>
<dbReference type="InterPro" id="IPR018056">
    <property type="entry name" value="Kringle_CS"/>
</dbReference>
<keyword evidence="1 3" id="KW-0420">Kringle</keyword>
<dbReference type="PROSITE" id="PS50070">
    <property type="entry name" value="KRINGLE_2"/>
    <property type="match status" value="3"/>
</dbReference>
<dbReference type="InterPro" id="IPR038178">
    <property type="entry name" value="Kringle_sf"/>
</dbReference>
<reference evidence="6" key="2">
    <citation type="submission" date="2025-09" db="UniProtKB">
        <authorList>
            <consortium name="Ensembl"/>
        </authorList>
    </citation>
    <scope>IDENTIFICATION</scope>
</reference>
<evidence type="ECO:0000313" key="6">
    <source>
        <dbReference type="Ensembl" id="ENSPSTP00000011704.1"/>
    </source>
</evidence>
<dbReference type="InterPro" id="IPR050759">
    <property type="entry name" value="Serine_protease_kringle"/>
</dbReference>
<dbReference type="Ensembl" id="ENSPSTT00000012280.1">
    <property type="protein sequence ID" value="ENSPSTP00000011704.1"/>
    <property type="gene ID" value="ENSPSTG00000008179.1"/>
</dbReference>
<dbReference type="CDD" id="cd00108">
    <property type="entry name" value="KR"/>
    <property type="match status" value="1"/>
</dbReference>
<evidence type="ECO:0000256" key="2">
    <source>
        <dbReference type="ARBA" id="ARBA00023157"/>
    </source>
</evidence>
<dbReference type="SUPFAM" id="SSF57440">
    <property type="entry name" value="Kringle-like"/>
    <property type="match status" value="3"/>
</dbReference>
<feature type="compositionally biased region" description="Polar residues" evidence="4">
    <location>
        <begin position="163"/>
        <end position="172"/>
    </location>
</feature>
<evidence type="ECO:0000313" key="7">
    <source>
        <dbReference type="Proteomes" id="UP000694428"/>
    </source>
</evidence>
<dbReference type="Pfam" id="PF00051">
    <property type="entry name" value="Kringle"/>
    <property type="match status" value="3"/>
</dbReference>
<dbReference type="FunFam" id="2.40.20.10:FF:000025">
    <property type="entry name" value="Plasminogen"/>
    <property type="match status" value="1"/>
</dbReference>
<evidence type="ECO:0000256" key="1">
    <source>
        <dbReference type="ARBA" id="ARBA00022572"/>
    </source>
</evidence>
<evidence type="ECO:0000256" key="3">
    <source>
        <dbReference type="PROSITE-ProRule" id="PRU00121"/>
    </source>
</evidence>
<feature type="domain" description="Kringle" evidence="5">
    <location>
        <begin position="17"/>
        <end position="52"/>
    </location>
</feature>
<feature type="disulfide bond" evidence="3">
    <location>
        <begin position="23"/>
        <end position="46"/>
    </location>
</feature>
<accession>A0A8C9FA47</accession>
<feature type="domain" description="Kringle" evidence="5">
    <location>
        <begin position="51"/>
        <end position="131"/>
    </location>
</feature>
<comment type="caution">
    <text evidence="3">Lacks conserved residue(s) required for the propagation of feature annotation.</text>
</comment>
<dbReference type="Proteomes" id="UP000694428">
    <property type="component" value="Unplaced"/>
</dbReference>
<evidence type="ECO:0000256" key="4">
    <source>
        <dbReference type="SAM" id="MobiDB-lite"/>
    </source>
</evidence>
<evidence type="ECO:0000259" key="5">
    <source>
        <dbReference type="PROSITE" id="PS50070"/>
    </source>
</evidence>
<dbReference type="PROSITE" id="PS00021">
    <property type="entry name" value="KRINGLE_1"/>
    <property type="match status" value="2"/>
</dbReference>
<organism evidence="6 7">
    <name type="scientific">Pavo cristatus</name>
    <name type="common">Indian peafowl</name>
    <name type="synonym">Blue peafowl</name>
    <dbReference type="NCBI Taxonomy" id="9049"/>
    <lineage>
        <taxon>Eukaryota</taxon>
        <taxon>Metazoa</taxon>
        <taxon>Chordata</taxon>
        <taxon>Craniata</taxon>
        <taxon>Vertebrata</taxon>
        <taxon>Euteleostomi</taxon>
        <taxon>Archelosauria</taxon>
        <taxon>Archosauria</taxon>
        <taxon>Dinosauria</taxon>
        <taxon>Saurischia</taxon>
        <taxon>Theropoda</taxon>
        <taxon>Coelurosauria</taxon>
        <taxon>Aves</taxon>
        <taxon>Neognathae</taxon>
        <taxon>Galloanserae</taxon>
        <taxon>Galliformes</taxon>
        <taxon>Phasianidae</taxon>
        <taxon>Phasianinae</taxon>
        <taxon>Pavo</taxon>
    </lineage>
</organism>
<dbReference type="InterPro" id="IPR013806">
    <property type="entry name" value="Kringle-like"/>
</dbReference>
<name>A0A8C9FA47_PAVCR</name>
<dbReference type="PRINTS" id="PR00018">
    <property type="entry name" value="KRINGLE"/>
</dbReference>